<dbReference type="AlphaFoldDB" id="A4FXZ7"/>
<dbReference type="eggNOG" id="arCOG05124">
    <property type="taxonomic scope" value="Archaea"/>
</dbReference>
<dbReference type="HOGENOM" id="CLU_398366_0_0_2"/>
<organism evidence="1 2">
    <name type="scientific">Methanococcus maripaludis (strain C5 / ATCC BAA-1333)</name>
    <dbReference type="NCBI Taxonomy" id="402880"/>
    <lineage>
        <taxon>Archaea</taxon>
        <taxon>Methanobacteriati</taxon>
        <taxon>Methanobacteriota</taxon>
        <taxon>Methanomada group</taxon>
        <taxon>Methanococci</taxon>
        <taxon>Methanococcales</taxon>
        <taxon>Methanococcaceae</taxon>
        <taxon>Methanococcus</taxon>
    </lineage>
</organism>
<sequence length="650" mass="76559">MITSFRKLGAEKLNGLSPADRKLEFLKFQTIVPKTIPEKTFYEIILNLNTSTNEIEIKLGKELSEENRFDFMGFEIPVKGNPKKIYFTTNQLRYLDITVPQMIEKIEKDFKKSKEYDEFKKYLLNIKDTFCTEKIRIDKGKEKKYCGLDFEKLQNNIKLEIGKEQVSIKDIEEYCKKVQTENYPDLKSSKKSELKTYVNIYSLKIDGKSILETGFKEDYVNIVDYTLKERYFDKAELKKGICGICGTESDITGKIDIPLSFYITDNKYFFENLTEKNKHKSFSICKNCFEELRIGISEIQKNFGGQVAKGISYYIIPKNNYSDPNFKKVCKKINDKLQGTSSSVNGKFNEIRDIKRVEYKNEDFVLDYLFYTQDKAKFTVLENITDVSYSRMEFIFDELKRLTNEELYSKLIEVVFNHVYVLLFPNKLSHTKVDSKLYQKEFLSLFSSMINGRAINYDKILRNFNYIFKKYYFNTEYNNDRRLRERHIQMNILLTWFNKISGFTGGFDNMVDTSAIPIEDKDILEFFRIHEDIYSNNTYRQGLFLLGYLINKILLEQNDKSGNFMNKINFDGIPSKRVHRLILDVTEYLSIYKIYSENNGVYSQMVDRLQGIDNSELKGDEIVFYVLSGVSFGRYLGHKYYMEKKGGNNE</sequence>
<dbReference type="KEGG" id="mmq:MmarC5_0771"/>
<dbReference type="Proteomes" id="UP000000253">
    <property type="component" value="Chromosome"/>
</dbReference>
<name>A4FXZ7_METM5</name>
<evidence type="ECO:0000313" key="2">
    <source>
        <dbReference type="Proteomes" id="UP000000253"/>
    </source>
</evidence>
<accession>A4FXZ7</accession>
<dbReference type="Pfam" id="PF09484">
    <property type="entry name" value="Cas_TM1802"/>
    <property type="match status" value="1"/>
</dbReference>
<dbReference type="EMBL" id="CP000609">
    <property type="protein sequence ID" value="ABO35081.1"/>
    <property type="molecule type" value="Genomic_DNA"/>
</dbReference>
<dbReference type="CDD" id="cd09730">
    <property type="entry name" value="Cas8a1_I-A"/>
    <property type="match status" value="1"/>
</dbReference>
<evidence type="ECO:0000313" key="1">
    <source>
        <dbReference type="EMBL" id="ABO35081.1"/>
    </source>
</evidence>
<dbReference type="GeneID" id="4928778"/>
<proteinExistence type="predicted"/>
<protein>
    <submittedName>
        <fullName evidence="1">CRISPR-associated protein, Csh1 family</fullName>
    </submittedName>
</protein>
<dbReference type="RefSeq" id="WP_011868535.1">
    <property type="nucleotide sequence ID" value="NC_009135.1"/>
</dbReference>
<dbReference type="InterPro" id="IPR013389">
    <property type="entry name" value="CRISPR-assoc_prot_Cas8b"/>
</dbReference>
<reference evidence="1 2" key="1">
    <citation type="submission" date="2007-03" db="EMBL/GenBank/DDBJ databases">
        <title>Complete sequence of chromosome of Methanococcus maripaludis C5.</title>
        <authorList>
            <consortium name="US DOE Joint Genome Institute"/>
            <person name="Copeland A."/>
            <person name="Lucas S."/>
            <person name="Lapidus A."/>
            <person name="Barry K."/>
            <person name="Glavina del Rio T."/>
            <person name="Dalin E."/>
            <person name="Tice H."/>
            <person name="Pitluck S."/>
            <person name="Chertkov O."/>
            <person name="Brettin T."/>
            <person name="Bruce D."/>
            <person name="Han C."/>
            <person name="Detter J.C."/>
            <person name="Schmutz J."/>
            <person name="Larimer F."/>
            <person name="Land M."/>
            <person name="Hauser L."/>
            <person name="Kyrpides N."/>
            <person name="Mikhailova N."/>
            <person name="Sieprawska-Lupa M."/>
            <person name="Whitman W.B."/>
            <person name="Richardson P."/>
        </authorList>
    </citation>
    <scope>NUCLEOTIDE SEQUENCE [LARGE SCALE GENOMIC DNA]</scope>
    <source>
        <strain evidence="2">C5 / ATCC BAA-1333</strain>
    </source>
</reference>
<dbReference type="STRING" id="402880.MmarC5_0771"/>
<gene>
    <name evidence="1" type="ordered locus">MmarC5_0771</name>
</gene>